<keyword evidence="2" id="KW-1185">Reference proteome</keyword>
<reference evidence="1 2" key="1">
    <citation type="submission" date="2009-01" db="EMBL/GenBank/DDBJ databases">
        <title>Complete sequence of Clostridium cellulolyticum H10.</title>
        <authorList>
            <consortium name="US DOE Joint Genome Institute"/>
            <person name="Lucas S."/>
            <person name="Copeland A."/>
            <person name="Lapidus A."/>
            <person name="Glavina del Rio T."/>
            <person name="Dalin E."/>
            <person name="Tice H."/>
            <person name="Bruce D."/>
            <person name="Goodwin L."/>
            <person name="Pitluck S."/>
            <person name="Chertkov O."/>
            <person name="Saunders E."/>
            <person name="Brettin T."/>
            <person name="Detter J.C."/>
            <person name="Han C."/>
            <person name="Larimer F."/>
            <person name="Land M."/>
            <person name="Hauser L."/>
            <person name="Kyrpides N."/>
            <person name="Ivanova N."/>
            <person name="Zhou J."/>
            <person name="Richardson P."/>
        </authorList>
    </citation>
    <scope>NUCLEOTIDE SEQUENCE [LARGE SCALE GENOMIC DNA]</scope>
    <source>
        <strain evidence="2">ATCC 35319 / DSM 5812 / JCM 6584 / H10</strain>
    </source>
</reference>
<protein>
    <submittedName>
        <fullName evidence="1">Uncharacterized protein</fullName>
    </submittedName>
</protein>
<evidence type="ECO:0000313" key="1">
    <source>
        <dbReference type="EMBL" id="ACL76192.1"/>
    </source>
</evidence>
<organism evidence="1 2">
    <name type="scientific">Ruminiclostridium cellulolyticum (strain ATCC 35319 / DSM 5812 / JCM 6584 / H10)</name>
    <name type="common">Clostridium cellulolyticum</name>
    <dbReference type="NCBI Taxonomy" id="394503"/>
    <lineage>
        <taxon>Bacteria</taxon>
        <taxon>Bacillati</taxon>
        <taxon>Bacillota</taxon>
        <taxon>Clostridia</taxon>
        <taxon>Eubacteriales</taxon>
        <taxon>Oscillospiraceae</taxon>
        <taxon>Ruminiclostridium</taxon>
    </lineage>
</organism>
<gene>
    <name evidence="1" type="ordered locus">Ccel_1844</name>
</gene>
<dbReference type="AlphaFoldDB" id="B8I349"/>
<dbReference type="RefSeq" id="WP_015925298.1">
    <property type="nucleotide sequence ID" value="NC_011898.1"/>
</dbReference>
<dbReference type="OrthoDB" id="3081000at2"/>
<evidence type="ECO:0000313" key="2">
    <source>
        <dbReference type="Proteomes" id="UP000001349"/>
    </source>
</evidence>
<dbReference type="HOGENOM" id="CLU_1419291_0_0_9"/>
<sequence>MSILTKSEADRTIKRLQAVFTFHNFGDDGVKVEWMKSIGTLDFKKCDKLIDQYKKADSKSLPPISLFLQEYWKYENRNKEIISCSCPKCNARGYLTYRHQYEYKDEQLLSQPFVAHCDCAAGEQFTYNGTQISDHKSEYYVPSASELNLVEEKTPIVSGVDEIKRQVYRLLGKSLNIQPRISFREQRGRPF</sequence>
<dbReference type="EMBL" id="CP001348">
    <property type="protein sequence ID" value="ACL76192.1"/>
    <property type="molecule type" value="Genomic_DNA"/>
</dbReference>
<dbReference type="Proteomes" id="UP000001349">
    <property type="component" value="Chromosome"/>
</dbReference>
<accession>B8I349</accession>
<proteinExistence type="predicted"/>
<dbReference type="KEGG" id="cce:Ccel_1844"/>
<name>B8I349_RUMCH</name>
<dbReference type="eggNOG" id="ENOG5030X87">
    <property type="taxonomic scope" value="Bacteria"/>
</dbReference>
<dbReference type="STRING" id="394503.Ccel_1844"/>